<dbReference type="Gene3D" id="3.40.630.30">
    <property type="match status" value="1"/>
</dbReference>
<proteinExistence type="predicted"/>
<evidence type="ECO:0000313" key="2">
    <source>
        <dbReference type="EMBL" id="SIR32250.1"/>
    </source>
</evidence>
<dbReference type="InterPro" id="IPR000182">
    <property type="entry name" value="GNAT_dom"/>
</dbReference>
<dbReference type="InterPro" id="IPR016181">
    <property type="entry name" value="Acyl_CoA_acyltransferase"/>
</dbReference>
<dbReference type="SUPFAM" id="SSF55729">
    <property type="entry name" value="Acyl-CoA N-acyltransferases (Nat)"/>
    <property type="match status" value="1"/>
</dbReference>
<dbReference type="Pfam" id="PF00583">
    <property type="entry name" value="Acetyltransf_1"/>
    <property type="match status" value="1"/>
</dbReference>
<evidence type="ECO:0000259" key="1">
    <source>
        <dbReference type="PROSITE" id="PS51186"/>
    </source>
</evidence>
<dbReference type="Gene3D" id="3.40.630.90">
    <property type="match status" value="1"/>
</dbReference>
<accession>A0A1N6ZZH1</accession>
<organism evidence="2 3">
    <name type="scientific">Paracoccus thiocyanatus</name>
    <dbReference type="NCBI Taxonomy" id="34006"/>
    <lineage>
        <taxon>Bacteria</taxon>
        <taxon>Pseudomonadati</taxon>
        <taxon>Pseudomonadota</taxon>
        <taxon>Alphaproteobacteria</taxon>
        <taxon>Rhodobacterales</taxon>
        <taxon>Paracoccaceae</taxon>
        <taxon>Paracoccus</taxon>
    </lineage>
</organism>
<dbReference type="AlphaFoldDB" id="A0A1N6ZZH1"/>
<dbReference type="PANTHER" id="PTHR47237:SF2">
    <property type="entry name" value="BLL4206 PROTEIN"/>
    <property type="match status" value="1"/>
</dbReference>
<dbReference type="InterPro" id="IPR041496">
    <property type="entry name" value="YitH/HolE_GNAT"/>
</dbReference>
<evidence type="ECO:0000313" key="3">
    <source>
        <dbReference type="Proteomes" id="UP000323956"/>
    </source>
</evidence>
<dbReference type="InterPro" id="IPR052729">
    <property type="entry name" value="Acyl/Acetyltrans_Enzymes"/>
</dbReference>
<name>A0A1N6ZZH1_9RHOB</name>
<gene>
    <name evidence="2" type="ORF">SAMN05421641_1404</name>
</gene>
<sequence>MTTTTTPALTAFTPAHLPQALRLSQQAGWPHRPQDWALTLSVSHGVVALDEGRVVGTALCSPFGPVAALNMIIVDAAMRGRGLGRALMEAIIALAGDREMRLIATTDGLPLYEKLGFRASGQIVQHQGLAVATAPELPVATGSPADIDRLADADRAASGMDRTSLLRDIAAGGEVLICNAGFAMLRDFGRGRVVGPVVAPDAATARALLAEAARRCEGSFLRVDLRAEQGLGGFAAATLGLAHAGGGTAMTRNPRTPAPTTQALISQALG</sequence>
<dbReference type="EMBL" id="FTMK01000040">
    <property type="protein sequence ID" value="SIR32250.1"/>
    <property type="molecule type" value="Genomic_DNA"/>
</dbReference>
<keyword evidence="2" id="KW-0808">Transferase</keyword>
<dbReference type="OrthoDB" id="8453373at2"/>
<protein>
    <submittedName>
        <fullName evidence="2">Acetyltransferase (GNAT) domain-containing protein</fullName>
    </submittedName>
</protein>
<dbReference type="Proteomes" id="UP000323956">
    <property type="component" value="Unassembled WGS sequence"/>
</dbReference>
<dbReference type="PANTHER" id="PTHR47237">
    <property type="entry name" value="SLL0310 PROTEIN"/>
    <property type="match status" value="1"/>
</dbReference>
<dbReference type="CDD" id="cd04301">
    <property type="entry name" value="NAT_SF"/>
    <property type="match status" value="1"/>
</dbReference>
<reference evidence="2 3" key="1">
    <citation type="submission" date="2017-01" db="EMBL/GenBank/DDBJ databases">
        <authorList>
            <person name="Varghese N."/>
            <person name="Submissions S."/>
        </authorList>
    </citation>
    <scope>NUCLEOTIDE SEQUENCE [LARGE SCALE GENOMIC DNA]</scope>
    <source>
        <strain evidence="2 3">ATCC 700171</strain>
    </source>
</reference>
<dbReference type="PROSITE" id="PS51186">
    <property type="entry name" value="GNAT"/>
    <property type="match status" value="1"/>
</dbReference>
<dbReference type="GO" id="GO:0016747">
    <property type="term" value="F:acyltransferase activity, transferring groups other than amino-acyl groups"/>
    <property type="evidence" value="ECO:0007669"/>
    <property type="project" value="InterPro"/>
</dbReference>
<feature type="domain" description="N-acetyltransferase" evidence="1">
    <location>
        <begin position="7"/>
        <end position="138"/>
    </location>
</feature>
<dbReference type="RefSeq" id="WP_149766834.1">
    <property type="nucleotide sequence ID" value="NZ_FTMK01000040.1"/>
</dbReference>
<dbReference type="Pfam" id="PF18014">
    <property type="entry name" value="Acetyltransf_18"/>
    <property type="match status" value="1"/>
</dbReference>